<proteinExistence type="predicted"/>
<dbReference type="EMBL" id="NXII01000025">
    <property type="protein sequence ID" value="RXI37590.1"/>
    <property type="molecule type" value="Genomic_DNA"/>
</dbReference>
<gene>
    <name evidence="1" type="ORF">CP963_12300</name>
</gene>
<dbReference type="Pfam" id="PF00132">
    <property type="entry name" value="Hexapep"/>
    <property type="match status" value="1"/>
</dbReference>
<dbReference type="InterPro" id="IPR001451">
    <property type="entry name" value="Hexapep"/>
</dbReference>
<dbReference type="AlphaFoldDB" id="A0A6M8NPR5"/>
<dbReference type="RefSeq" id="WP_129014465.1">
    <property type="nucleotide sequence ID" value="NZ_CBCSEI010000023.1"/>
</dbReference>
<sequence>MIFKIFWILRGLIYKPFFGKYCLPSYIGKPIFIGNFKRIFIGKRVRIMPNARIEVVDKNSSIVFEDNISIAQNLHIISGGNQELRIGKNTTFSANVFITNVDHEYQDIDIHIMEQKLIFNKTQIGENCFIGYGAVIQAGTILGKQCIVGSNAVVRGHFPDYCVIVGIPARIVKRYDEKSGSWKKTDKDGNFIDIESKSC</sequence>
<name>A0A6M8NPR5_9BACT</name>
<dbReference type="InterPro" id="IPR011004">
    <property type="entry name" value="Trimer_LpxA-like_sf"/>
</dbReference>
<protein>
    <submittedName>
        <fullName evidence="1">Lipopolysaccharide biosynthesis protein</fullName>
    </submittedName>
</protein>
<keyword evidence="2" id="KW-1185">Reference proteome</keyword>
<dbReference type="CDD" id="cd04647">
    <property type="entry name" value="LbH_MAT_like"/>
    <property type="match status" value="1"/>
</dbReference>
<dbReference type="InterPro" id="IPR051159">
    <property type="entry name" value="Hexapeptide_acetyltransf"/>
</dbReference>
<reference evidence="1 2" key="1">
    <citation type="submission" date="2017-09" db="EMBL/GenBank/DDBJ databases">
        <title>Genomics of the genus Arcobacter.</title>
        <authorList>
            <person name="Perez-Cataluna A."/>
            <person name="Figueras M.J."/>
            <person name="Salas-Masso N."/>
        </authorList>
    </citation>
    <scope>NUCLEOTIDE SEQUENCE [LARGE SCALE GENOMIC DNA]</scope>
    <source>
        <strain evidence="1 2">CECT 7834</strain>
    </source>
</reference>
<comment type="caution">
    <text evidence="1">The sequence shown here is derived from an EMBL/GenBank/DDBJ whole genome shotgun (WGS) entry which is preliminary data.</text>
</comment>
<evidence type="ECO:0000313" key="2">
    <source>
        <dbReference type="Proteomes" id="UP000290378"/>
    </source>
</evidence>
<accession>A0A6M8NPR5</accession>
<dbReference type="Proteomes" id="UP000290378">
    <property type="component" value="Unassembled WGS sequence"/>
</dbReference>
<dbReference type="PANTHER" id="PTHR23416">
    <property type="entry name" value="SIALIC ACID SYNTHASE-RELATED"/>
    <property type="match status" value="1"/>
</dbReference>
<dbReference type="SUPFAM" id="SSF51161">
    <property type="entry name" value="Trimeric LpxA-like enzymes"/>
    <property type="match status" value="1"/>
</dbReference>
<evidence type="ECO:0000313" key="1">
    <source>
        <dbReference type="EMBL" id="RXI37590.1"/>
    </source>
</evidence>
<organism evidence="1 2">
    <name type="scientific">Arcobacter cloacae</name>
    <dbReference type="NCBI Taxonomy" id="1054034"/>
    <lineage>
        <taxon>Bacteria</taxon>
        <taxon>Pseudomonadati</taxon>
        <taxon>Campylobacterota</taxon>
        <taxon>Epsilonproteobacteria</taxon>
        <taxon>Campylobacterales</taxon>
        <taxon>Arcobacteraceae</taxon>
        <taxon>Arcobacter</taxon>
    </lineage>
</organism>
<dbReference type="Gene3D" id="2.160.10.10">
    <property type="entry name" value="Hexapeptide repeat proteins"/>
    <property type="match status" value="1"/>
</dbReference>